<dbReference type="Pfam" id="PF00071">
    <property type="entry name" value="Ras"/>
    <property type="match status" value="1"/>
</dbReference>
<dbReference type="OrthoDB" id="245989at2759"/>
<comment type="similarity">
    <text evidence="1">Belongs to the small GTPase superfamily. Rab family.</text>
</comment>
<reference evidence="5 6" key="1">
    <citation type="submission" date="2014-06" db="EMBL/GenBank/DDBJ databases">
        <authorList>
            <person name="Swart Estienne"/>
        </authorList>
    </citation>
    <scope>NUCLEOTIDE SEQUENCE [LARGE SCALE GENOMIC DNA]</scope>
    <source>
        <strain evidence="5 6">130c</strain>
    </source>
</reference>
<evidence type="ECO:0000256" key="3">
    <source>
        <dbReference type="ARBA" id="ARBA00023134"/>
    </source>
</evidence>
<keyword evidence="2" id="KW-0547">Nucleotide-binding</keyword>
<dbReference type="GO" id="GO:0003924">
    <property type="term" value="F:GTPase activity"/>
    <property type="evidence" value="ECO:0007669"/>
    <property type="project" value="InterPro"/>
</dbReference>
<evidence type="ECO:0000313" key="5">
    <source>
        <dbReference type="EMBL" id="CDW84056.1"/>
    </source>
</evidence>
<dbReference type="FunFam" id="3.40.50.300:FF:001447">
    <property type="entry name" value="Ras-related protein Rab-1B"/>
    <property type="match status" value="1"/>
</dbReference>
<dbReference type="Gene3D" id="3.40.50.300">
    <property type="entry name" value="P-loop containing nucleotide triphosphate hydrolases"/>
    <property type="match status" value="2"/>
</dbReference>
<dbReference type="AlphaFoldDB" id="A0A078AQ08"/>
<dbReference type="PANTHER" id="PTHR47980">
    <property type="entry name" value="LD44762P"/>
    <property type="match status" value="1"/>
</dbReference>
<keyword evidence="4" id="KW-0449">Lipoprotein</keyword>
<dbReference type="InterPro" id="IPR027417">
    <property type="entry name" value="P-loop_NTPase"/>
</dbReference>
<evidence type="ECO:0000313" key="6">
    <source>
        <dbReference type="Proteomes" id="UP000039865"/>
    </source>
</evidence>
<dbReference type="CDD" id="cd00154">
    <property type="entry name" value="Rab"/>
    <property type="match status" value="1"/>
</dbReference>
<name>A0A078AQ08_STYLE</name>
<dbReference type="PROSITE" id="PS51419">
    <property type="entry name" value="RAB"/>
    <property type="match status" value="1"/>
</dbReference>
<dbReference type="EMBL" id="CCKQ01012439">
    <property type="protein sequence ID" value="CDW84056.1"/>
    <property type="molecule type" value="Genomic_DNA"/>
</dbReference>
<dbReference type="PROSITE" id="PS51421">
    <property type="entry name" value="RAS"/>
    <property type="match status" value="1"/>
</dbReference>
<dbReference type="InParanoid" id="A0A078AQ08"/>
<dbReference type="InterPro" id="IPR005225">
    <property type="entry name" value="Small_GTP-bd"/>
</dbReference>
<dbReference type="NCBIfam" id="TIGR00231">
    <property type="entry name" value="small_GTP"/>
    <property type="match status" value="1"/>
</dbReference>
<evidence type="ECO:0000256" key="1">
    <source>
        <dbReference type="ARBA" id="ARBA00006270"/>
    </source>
</evidence>
<dbReference type="Proteomes" id="UP000039865">
    <property type="component" value="Unassembled WGS sequence"/>
</dbReference>
<dbReference type="SMART" id="SM00173">
    <property type="entry name" value="RAS"/>
    <property type="match status" value="1"/>
</dbReference>
<dbReference type="SUPFAM" id="SSF52540">
    <property type="entry name" value="P-loop containing nucleoside triphosphate hydrolases"/>
    <property type="match status" value="1"/>
</dbReference>
<proteinExistence type="inferred from homology"/>
<keyword evidence="3" id="KW-0342">GTP-binding</keyword>
<evidence type="ECO:0000256" key="2">
    <source>
        <dbReference type="ARBA" id="ARBA00022741"/>
    </source>
</evidence>
<dbReference type="SMART" id="SM00175">
    <property type="entry name" value="RAB"/>
    <property type="match status" value="1"/>
</dbReference>
<dbReference type="InterPro" id="IPR050305">
    <property type="entry name" value="Small_GTPase_Rab"/>
</dbReference>
<dbReference type="InterPro" id="IPR001806">
    <property type="entry name" value="Small_GTPase"/>
</dbReference>
<dbReference type="PRINTS" id="PR00449">
    <property type="entry name" value="RASTRNSFRMNG"/>
</dbReference>
<organism evidence="5 6">
    <name type="scientific">Stylonychia lemnae</name>
    <name type="common">Ciliate</name>
    <dbReference type="NCBI Taxonomy" id="5949"/>
    <lineage>
        <taxon>Eukaryota</taxon>
        <taxon>Sar</taxon>
        <taxon>Alveolata</taxon>
        <taxon>Ciliophora</taxon>
        <taxon>Intramacronucleata</taxon>
        <taxon>Spirotrichea</taxon>
        <taxon>Stichotrichia</taxon>
        <taxon>Sporadotrichida</taxon>
        <taxon>Oxytrichidae</taxon>
        <taxon>Stylonychinae</taxon>
        <taxon>Stylonychia</taxon>
    </lineage>
</organism>
<dbReference type="GO" id="GO:0005525">
    <property type="term" value="F:GTP binding"/>
    <property type="evidence" value="ECO:0007669"/>
    <property type="project" value="UniProtKB-KW"/>
</dbReference>
<keyword evidence="6" id="KW-1185">Reference proteome</keyword>
<protein>
    <submittedName>
        <fullName evidence="5">Ras-related protein rab-5a isoform 2</fullName>
    </submittedName>
</protein>
<gene>
    <name evidence="5" type="primary">Contig12322.g13157</name>
    <name evidence="5" type="ORF">STYLEM_13113</name>
</gene>
<sequence>MKKRSNLLYDTSSDESTVLESRIQAQVRRDSSNSDYLFKVVLLGDSKVGKTSIVHRLVFDTAGLDRFNSLVSSYFKGASGFVCVFDFSNKESFENINKWVQQIKLNATIENPTIMVLGNKRDIELKQVSNKEIEDFQANHRDVIFSETSARTGMLINESFRTLSLKMTDKGNQITVRGMNLQQSTSPTKATQRNRASLIPAHDNSCCRGSQKLCCKS</sequence>
<evidence type="ECO:0000256" key="4">
    <source>
        <dbReference type="ARBA" id="ARBA00023288"/>
    </source>
</evidence>
<dbReference type="SMART" id="SM00174">
    <property type="entry name" value="RHO"/>
    <property type="match status" value="1"/>
</dbReference>
<accession>A0A078AQ08</accession>